<reference evidence="1" key="1">
    <citation type="journal article" date="2015" name="Genome Biol. Evol.">
        <title>Organellar Genomes of White Spruce (Picea glauca): Assembly and Annotation.</title>
        <authorList>
            <person name="Jackman S.D."/>
            <person name="Warren R.L."/>
            <person name="Gibb E.A."/>
            <person name="Vandervalk B.P."/>
            <person name="Mohamadi H."/>
            <person name="Chu J."/>
            <person name="Raymond A."/>
            <person name="Pleasance S."/>
            <person name="Coope R."/>
            <person name="Wildung M.R."/>
            <person name="Ritland C.E."/>
            <person name="Bousquet J."/>
            <person name="Jones S.J."/>
            <person name="Bohlmann J."/>
            <person name="Birol I."/>
        </authorList>
    </citation>
    <scope>NUCLEOTIDE SEQUENCE [LARGE SCALE GENOMIC DNA]</scope>
    <source>
        <tissue evidence="1">Flushing bud</tissue>
    </source>
</reference>
<gene>
    <name evidence="1" type="ORF">ABT39_MTgene4606</name>
</gene>
<keyword evidence="1" id="KW-0496">Mitochondrion</keyword>
<sequence length="45" mass="5311">MGSLDRAFIDAISLYQWMKVPRPNKLGMAFISFVFIFFRTDVPHF</sequence>
<proteinExistence type="predicted"/>
<organism evidence="1">
    <name type="scientific">Picea glauca</name>
    <name type="common">White spruce</name>
    <name type="synonym">Pinus glauca</name>
    <dbReference type="NCBI Taxonomy" id="3330"/>
    <lineage>
        <taxon>Eukaryota</taxon>
        <taxon>Viridiplantae</taxon>
        <taxon>Streptophyta</taxon>
        <taxon>Embryophyta</taxon>
        <taxon>Tracheophyta</taxon>
        <taxon>Spermatophyta</taxon>
        <taxon>Pinopsida</taxon>
        <taxon>Pinidae</taxon>
        <taxon>Conifers I</taxon>
        <taxon>Pinales</taxon>
        <taxon>Pinaceae</taxon>
        <taxon>Picea</taxon>
    </lineage>
</organism>
<evidence type="ECO:0000313" key="1">
    <source>
        <dbReference type="EMBL" id="KUM48591.1"/>
    </source>
</evidence>
<name>A0A117NHM1_PICGL</name>
<dbReference type="EMBL" id="LKAM01000005">
    <property type="protein sequence ID" value="KUM48591.1"/>
    <property type="molecule type" value="Genomic_DNA"/>
</dbReference>
<comment type="caution">
    <text evidence="1">The sequence shown here is derived from an EMBL/GenBank/DDBJ whole genome shotgun (WGS) entry which is preliminary data.</text>
</comment>
<geneLocation type="mitochondrion" evidence="1"/>
<protein>
    <submittedName>
        <fullName evidence="1">Uncharacterized protein</fullName>
    </submittedName>
</protein>
<accession>A0A117NHM1</accession>
<dbReference type="AlphaFoldDB" id="A0A117NHM1"/>